<dbReference type="PANTHER" id="PTHR35901:SF1">
    <property type="entry name" value="EXONUCLEASE VAPC9"/>
    <property type="match status" value="1"/>
</dbReference>
<dbReference type="PANTHER" id="PTHR35901">
    <property type="entry name" value="RIBONUCLEASE VAPC3"/>
    <property type="match status" value="1"/>
</dbReference>
<reference evidence="3 4" key="2">
    <citation type="submission" date="2020-06" db="EMBL/GenBank/DDBJ databases">
        <title>Ramlibacter rhizophilus sp. nov., isolated from rhizosphere soil of national flower Mugunghwa from South Korea.</title>
        <authorList>
            <person name="Zheng-Fei Y."/>
            <person name="Huan T."/>
        </authorList>
    </citation>
    <scope>NUCLEOTIDE SEQUENCE [LARGE SCALE GENOMIC DNA]</scope>
    <source>
        <strain evidence="3 4">B156</strain>
    </source>
</reference>
<dbReference type="SUPFAM" id="SSF88723">
    <property type="entry name" value="PIN domain-like"/>
    <property type="match status" value="1"/>
</dbReference>
<dbReference type="Proteomes" id="UP000552954">
    <property type="component" value="Unassembled WGS sequence"/>
</dbReference>
<reference evidence="3 4" key="1">
    <citation type="submission" date="2020-05" db="EMBL/GenBank/DDBJ databases">
        <authorList>
            <person name="Khan S.A."/>
            <person name="Jeon C.O."/>
            <person name="Chun B.H."/>
        </authorList>
    </citation>
    <scope>NUCLEOTIDE SEQUENCE [LARGE SCALE GENOMIC DNA]</scope>
    <source>
        <strain evidence="3 4">B156</strain>
    </source>
</reference>
<evidence type="ECO:0000256" key="1">
    <source>
        <dbReference type="ARBA" id="ARBA00022842"/>
    </source>
</evidence>
<proteinExistence type="predicted"/>
<dbReference type="InterPro" id="IPR002716">
    <property type="entry name" value="PIN_dom"/>
</dbReference>
<comment type="caution">
    <text evidence="3">The sequence shown here is derived from an EMBL/GenBank/DDBJ whole genome shotgun (WGS) entry which is preliminary data.</text>
</comment>
<organism evidence="3 4">
    <name type="scientific">Ramlibacter montanisoli</name>
    <dbReference type="NCBI Taxonomy" id="2732512"/>
    <lineage>
        <taxon>Bacteria</taxon>
        <taxon>Pseudomonadati</taxon>
        <taxon>Pseudomonadota</taxon>
        <taxon>Betaproteobacteria</taxon>
        <taxon>Burkholderiales</taxon>
        <taxon>Comamonadaceae</taxon>
        <taxon>Ramlibacter</taxon>
    </lineage>
</organism>
<sequence>MLVSVLFQESSREEAVCAIAGKTLHAPMLLDSEMANVAVKKSRAGVPAAVVGDALAKYAEHTIELHRPDVQAQYALAMRYGLSAYDAAYLWLAGALQSPLASFDARLVKAARDYLARPA</sequence>
<dbReference type="EMBL" id="JABFCS010000001">
    <property type="protein sequence ID" value="NNU44746.1"/>
    <property type="molecule type" value="Genomic_DNA"/>
</dbReference>
<dbReference type="InterPro" id="IPR051619">
    <property type="entry name" value="TypeII_TA_RNase_PINc/VapC"/>
</dbReference>
<protein>
    <submittedName>
        <fullName evidence="3">Type II toxin-antitoxin system VapC family toxin</fullName>
    </submittedName>
</protein>
<keyword evidence="1" id="KW-0460">Magnesium</keyword>
<feature type="domain" description="PIN" evidence="2">
    <location>
        <begin position="2"/>
        <end position="112"/>
    </location>
</feature>
<dbReference type="InterPro" id="IPR044153">
    <property type="entry name" value="PIN_Pae0151-like"/>
</dbReference>
<name>A0A849KH30_9BURK</name>
<dbReference type="AlphaFoldDB" id="A0A849KH30"/>
<dbReference type="Gene3D" id="3.40.50.1010">
    <property type="entry name" value="5'-nuclease"/>
    <property type="match status" value="1"/>
</dbReference>
<evidence type="ECO:0000313" key="3">
    <source>
        <dbReference type="EMBL" id="NNU44746.1"/>
    </source>
</evidence>
<evidence type="ECO:0000259" key="2">
    <source>
        <dbReference type="Pfam" id="PF01850"/>
    </source>
</evidence>
<gene>
    <name evidence="3" type="ORF">HK415_18685</name>
</gene>
<dbReference type="InterPro" id="IPR029060">
    <property type="entry name" value="PIN-like_dom_sf"/>
</dbReference>
<dbReference type="CDD" id="cd09873">
    <property type="entry name" value="PIN_Pae0151-like"/>
    <property type="match status" value="1"/>
</dbReference>
<accession>A0A849KH30</accession>
<evidence type="ECO:0000313" key="4">
    <source>
        <dbReference type="Proteomes" id="UP000552954"/>
    </source>
</evidence>
<dbReference type="Pfam" id="PF01850">
    <property type="entry name" value="PIN"/>
    <property type="match status" value="1"/>
</dbReference>
<keyword evidence="4" id="KW-1185">Reference proteome</keyword>